<name>A0A7R6PEX6_9BACT</name>
<organism evidence="8 9">
    <name type="scientific">Thermotomaculum hydrothermale</name>
    <dbReference type="NCBI Taxonomy" id="981385"/>
    <lineage>
        <taxon>Bacteria</taxon>
        <taxon>Pseudomonadati</taxon>
        <taxon>Acidobacteriota</taxon>
        <taxon>Holophagae</taxon>
        <taxon>Thermotomaculales</taxon>
        <taxon>Thermotomaculaceae</taxon>
        <taxon>Thermotomaculum</taxon>
    </lineage>
</organism>
<dbReference type="InterPro" id="IPR001789">
    <property type="entry name" value="Sig_transdc_resp-reg_receiver"/>
</dbReference>
<evidence type="ECO:0000256" key="4">
    <source>
        <dbReference type="ARBA" id="ARBA00023163"/>
    </source>
</evidence>
<evidence type="ECO:0000259" key="6">
    <source>
        <dbReference type="PROSITE" id="PS50045"/>
    </source>
</evidence>
<evidence type="ECO:0000313" key="9">
    <source>
        <dbReference type="Proteomes" id="UP000595564"/>
    </source>
</evidence>
<dbReference type="PROSITE" id="PS50045">
    <property type="entry name" value="SIGMA54_INTERACT_4"/>
    <property type="match status" value="1"/>
</dbReference>
<dbReference type="Pfam" id="PF00158">
    <property type="entry name" value="Sigma54_activat"/>
    <property type="match status" value="1"/>
</dbReference>
<feature type="domain" description="Sigma-54 factor interaction" evidence="6">
    <location>
        <begin position="143"/>
        <end position="363"/>
    </location>
</feature>
<keyword evidence="3" id="KW-0805">Transcription regulation</keyword>
<dbReference type="AlphaFoldDB" id="A0A7R6PEX6"/>
<dbReference type="PRINTS" id="PR01590">
    <property type="entry name" value="HTHFIS"/>
</dbReference>
<proteinExistence type="predicted"/>
<dbReference type="GO" id="GO:0005524">
    <property type="term" value="F:ATP binding"/>
    <property type="evidence" value="ECO:0007669"/>
    <property type="project" value="UniProtKB-KW"/>
</dbReference>
<dbReference type="InterPro" id="IPR002197">
    <property type="entry name" value="HTH_Fis"/>
</dbReference>
<gene>
    <name evidence="8" type="ORF">TTHT_0908</name>
</gene>
<evidence type="ECO:0000256" key="5">
    <source>
        <dbReference type="PROSITE-ProRule" id="PRU00169"/>
    </source>
</evidence>
<dbReference type="GO" id="GO:0043565">
    <property type="term" value="F:sequence-specific DNA binding"/>
    <property type="evidence" value="ECO:0007669"/>
    <property type="project" value="InterPro"/>
</dbReference>
<dbReference type="InterPro" id="IPR002078">
    <property type="entry name" value="Sigma_54_int"/>
</dbReference>
<keyword evidence="2" id="KW-0067">ATP-binding</keyword>
<reference evidence="8 9" key="1">
    <citation type="journal article" date="2012" name="Extremophiles">
        <title>Thermotomaculum hydrothermale gen. nov., sp. nov., a novel heterotrophic thermophile within the phylum Acidobacteria from a deep-sea hydrothermal vent chimney in the Southern Okinawa Trough.</title>
        <authorList>
            <person name="Izumi H."/>
            <person name="Nunoura T."/>
            <person name="Miyazaki M."/>
            <person name="Mino S."/>
            <person name="Toki T."/>
            <person name="Takai K."/>
            <person name="Sako Y."/>
            <person name="Sawabe T."/>
            <person name="Nakagawa S."/>
        </authorList>
    </citation>
    <scope>NUCLEOTIDE SEQUENCE [LARGE SCALE GENOMIC DNA]</scope>
    <source>
        <strain evidence="8 9">AC55</strain>
    </source>
</reference>
<dbReference type="PROSITE" id="PS50110">
    <property type="entry name" value="RESPONSE_REGULATORY"/>
    <property type="match status" value="1"/>
</dbReference>
<dbReference type="PANTHER" id="PTHR32071">
    <property type="entry name" value="TRANSCRIPTIONAL REGULATORY PROTEIN"/>
    <property type="match status" value="1"/>
</dbReference>
<dbReference type="SUPFAM" id="SSF46689">
    <property type="entry name" value="Homeodomain-like"/>
    <property type="match status" value="1"/>
</dbReference>
<keyword evidence="4" id="KW-0804">Transcription</keyword>
<dbReference type="EMBL" id="AP017470">
    <property type="protein sequence ID" value="BBB32464.1"/>
    <property type="molecule type" value="Genomic_DNA"/>
</dbReference>
<evidence type="ECO:0000313" key="8">
    <source>
        <dbReference type="EMBL" id="BBB32464.1"/>
    </source>
</evidence>
<accession>A0A7R6PEX6</accession>
<dbReference type="InterPro" id="IPR027417">
    <property type="entry name" value="P-loop_NTPase"/>
</dbReference>
<evidence type="ECO:0000256" key="1">
    <source>
        <dbReference type="ARBA" id="ARBA00022741"/>
    </source>
</evidence>
<dbReference type="SMART" id="SM00448">
    <property type="entry name" value="REC"/>
    <property type="match status" value="1"/>
</dbReference>
<evidence type="ECO:0000259" key="7">
    <source>
        <dbReference type="PROSITE" id="PS50110"/>
    </source>
</evidence>
<dbReference type="SUPFAM" id="SSF52172">
    <property type="entry name" value="CheY-like"/>
    <property type="match status" value="1"/>
</dbReference>
<dbReference type="GO" id="GO:0000160">
    <property type="term" value="P:phosphorelay signal transduction system"/>
    <property type="evidence" value="ECO:0007669"/>
    <property type="project" value="InterPro"/>
</dbReference>
<keyword evidence="9" id="KW-1185">Reference proteome</keyword>
<dbReference type="Proteomes" id="UP000595564">
    <property type="component" value="Chromosome"/>
</dbReference>
<evidence type="ECO:0000256" key="3">
    <source>
        <dbReference type="ARBA" id="ARBA00023015"/>
    </source>
</evidence>
<keyword evidence="1" id="KW-0547">Nucleotide-binding</keyword>
<dbReference type="Pfam" id="PF02954">
    <property type="entry name" value="HTH_8"/>
    <property type="match status" value="1"/>
</dbReference>
<dbReference type="Pfam" id="PF00072">
    <property type="entry name" value="Response_reg"/>
    <property type="match status" value="1"/>
</dbReference>
<dbReference type="Gene3D" id="1.10.8.60">
    <property type="match status" value="1"/>
</dbReference>
<sequence>MSMKKILIVDDHKDVLEALNLLLSDKYELSLALSGETAVELIKKKEFDLAIVDLKMEGMNGLEVLDKIKEISPSTKVIILTAHGTIELAVTALKKGASDFIEKPFQVDKLLVNIENILKMKDLEEKEKIQKYKLNLEKKELKFITENKELKKLLKQINTVASKAPNILIKGEGGTGKELLAKIAHIESDRSEYPFVKVNSVLLEPDKFESTLFGDKRNPGLLDYANKGTVFFKHINRLPYDSQLKLLDFLKNDLTYFQKNGVVKKYDLKIIVSTTENFNELVENGKFAEELFYLLNILEFEIPPLRSRREDIMPIANYFLDKYSKEVNKTFKGFTIEVERIFMKYDWPGNVRELENVVERLVLMTNRVNVGSKFLPPGMKYNKRSPEVVLKLYTEKMEEAEEALIRYTLDKYNGNIMKAANAMGITRATLYNKLKRYKLEK</sequence>
<dbReference type="GO" id="GO:0006355">
    <property type="term" value="P:regulation of DNA-templated transcription"/>
    <property type="evidence" value="ECO:0007669"/>
    <property type="project" value="InterPro"/>
</dbReference>
<dbReference type="SUPFAM" id="SSF52540">
    <property type="entry name" value="P-loop containing nucleoside triphosphate hydrolases"/>
    <property type="match status" value="1"/>
</dbReference>
<feature type="modified residue" description="4-aspartylphosphate" evidence="5">
    <location>
        <position position="53"/>
    </location>
</feature>
<evidence type="ECO:0000256" key="2">
    <source>
        <dbReference type="ARBA" id="ARBA00022840"/>
    </source>
</evidence>
<feature type="domain" description="Response regulatory" evidence="7">
    <location>
        <begin position="5"/>
        <end position="118"/>
    </location>
</feature>
<dbReference type="KEGG" id="thyd:TTHT_0908"/>
<keyword evidence="5" id="KW-0597">Phosphoprotein</keyword>
<protein>
    <submittedName>
        <fullName evidence="8">Two-component system, NtrC family, response regulator</fullName>
    </submittedName>
</protein>
<dbReference type="InterPro" id="IPR058031">
    <property type="entry name" value="AAA_lid_NorR"/>
</dbReference>
<dbReference type="InterPro" id="IPR011006">
    <property type="entry name" value="CheY-like_superfamily"/>
</dbReference>
<dbReference type="Pfam" id="PF25601">
    <property type="entry name" value="AAA_lid_14"/>
    <property type="match status" value="1"/>
</dbReference>
<dbReference type="InterPro" id="IPR025944">
    <property type="entry name" value="Sigma_54_int_dom_CS"/>
</dbReference>
<dbReference type="InterPro" id="IPR009057">
    <property type="entry name" value="Homeodomain-like_sf"/>
</dbReference>
<dbReference type="Gene3D" id="3.40.50.300">
    <property type="entry name" value="P-loop containing nucleotide triphosphate hydrolases"/>
    <property type="match status" value="1"/>
</dbReference>
<dbReference type="PANTHER" id="PTHR32071:SF119">
    <property type="entry name" value="SIGMA L-DEPENDENT TRANSCRIPTIONAL REGULATOR YPLP-RELATED"/>
    <property type="match status" value="1"/>
</dbReference>
<dbReference type="CDD" id="cd00009">
    <property type="entry name" value="AAA"/>
    <property type="match status" value="1"/>
</dbReference>
<dbReference type="Gene3D" id="1.10.10.60">
    <property type="entry name" value="Homeodomain-like"/>
    <property type="match status" value="1"/>
</dbReference>
<dbReference type="PROSITE" id="PS00688">
    <property type="entry name" value="SIGMA54_INTERACT_3"/>
    <property type="match status" value="1"/>
</dbReference>
<dbReference type="Gene3D" id="3.40.50.2300">
    <property type="match status" value="1"/>
</dbReference>